<dbReference type="STRING" id="1434104.MCMEM_1161"/>
<organism evidence="9 10">
    <name type="scientific">Methanococcoides methylutens MM1</name>
    <dbReference type="NCBI Taxonomy" id="1434104"/>
    <lineage>
        <taxon>Archaea</taxon>
        <taxon>Methanobacteriati</taxon>
        <taxon>Methanobacteriota</taxon>
        <taxon>Stenosarchaea group</taxon>
        <taxon>Methanomicrobia</taxon>
        <taxon>Methanosarcinales</taxon>
        <taxon>Methanosarcinaceae</taxon>
        <taxon>Methanococcoides</taxon>
    </lineage>
</organism>
<dbReference type="RefSeq" id="WP_048205339.1">
    <property type="nucleotide sequence ID" value="NZ_CP009518.1"/>
</dbReference>
<evidence type="ECO:0000256" key="4">
    <source>
        <dbReference type="ARBA" id="ARBA00022475"/>
    </source>
</evidence>
<evidence type="ECO:0000256" key="5">
    <source>
        <dbReference type="ARBA" id="ARBA00022692"/>
    </source>
</evidence>
<gene>
    <name evidence="9" type="ORF">MCMEM_1161</name>
</gene>
<name>A0A0E3WZN5_METMT</name>
<dbReference type="PANTHER" id="PTHR34979">
    <property type="entry name" value="INNER MEMBRANE PROTEIN YGAZ"/>
    <property type="match status" value="1"/>
</dbReference>
<accession>A0A0E3WZN5</accession>
<dbReference type="EMBL" id="CP009518">
    <property type="protein sequence ID" value="AKB85214.1"/>
    <property type="molecule type" value="Genomic_DNA"/>
</dbReference>
<keyword evidence="4" id="KW-1003">Cell membrane</keyword>
<reference evidence="9 10" key="1">
    <citation type="submission" date="2014-07" db="EMBL/GenBank/DDBJ databases">
        <title>Methanogenic archaea and the global carbon cycle.</title>
        <authorList>
            <person name="Henriksen J.R."/>
            <person name="Luke J."/>
            <person name="Reinhart S."/>
            <person name="Benedict M.N."/>
            <person name="Youngblut N.D."/>
            <person name="Metcalf M.E."/>
            <person name="Whitaker R.J."/>
            <person name="Metcalf W.W."/>
        </authorList>
    </citation>
    <scope>NUCLEOTIDE SEQUENCE [LARGE SCALE GENOMIC DNA]</scope>
    <source>
        <strain evidence="9 10">MM1</strain>
    </source>
</reference>
<keyword evidence="5 8" id="KW-0812">Transmembrane</keyword>
<feature type="transmembrane region" description="Helical" evidence="8">
    <location>
        <begin position="163"/>
        <end position="180"/>
    </location>
</feature>
<sequence length="247" mass="27286">MSQQSESLFTSALRTTLPVFLGYIPLGMAFGFLLEGAGYHWIYAPLMSIFIYAGAGQFIAVALLAAGAGLTEFAITTLLINLRHSFYGLSLLEKFSGVGKVKAYLIFALTDETYALLTTTRAPDEESKGKFYFYIAVLDHSYWILGSVLGALLGSVLDLRLEGMTFVLTALFVVLTIEQYHAARSRFPFMAAMGAGVISLLIFSPDNMLLFSIFIGTLILMAYEKFVRDDIEVNTLPEQTPDKEDFQ</sequence>
<evidence type="ECO:0000313" key="9">
    <source>
        <dbReference type="EMBL" id="AKB85214.1"/>
    </source>
</evidence>
<feature type="transmembrane region" description="Helical" evidence="8">
    <location>
        <begin position="20"/>
        <end position="43"/>
    </location>
</feature>
<dbReference type="KEGG" id="mmet:MCMEM_1161"/>
<evidence type="ECO:0000256" key="7">
    <source>
        <dbReference type="ARBA" id="ARBA00023136"/>
    </source>
</evidence>
<dbReference type="OrthoDB" id="136082at2157"/>
<evidence type="ECO:0000256" key="6">
    <source>
        <dbReference type="ARBA" id="ARBA00022989"/>
    </source>
</evidence>
<feature type="transmembrane region" description="Helical" evidence="8">
    <location>
        <begin position="49"/>
        <end position="82"/>
    </location>
</feature>
<comment type="subcellular location">
    <subcellularLocation>
        <location evidence="1">Cell membrane</location>
        <topology evidence="1">Multi-pass membrane protein</topology>
    </subcellularLocation>
</comment>
<proteinExistence type="inferred from homology"/>
<dbReference type="GO" id="GO:0005886">
    <property type="term" value="C:plasma membrane"/>
    <property type="evidence" value="ECO:0007669"/>
    <property type="project" value="UniProtKB-SubCell"/>
</dbReference>
<protein>
    <submittedName>
        <fullName evidence="9">Branched-chain amino acid transport protein</fullName>
    </submittedName>
</protein>
<evidence type="ECO:0000256" key="2">
    <source>
        <dbReference type="ARBA" id="ARBA00010735"/>
    </source>
</evidence>
<feature type="transmembrane region" description="Helical" evidence="8">
    <location>
        <begin position="131"/>
        <end position="157"/>
    </location>
</feature>
<keyword evidence="10" id="KW-1185">Reference proteome</keyword>
<keyword evidence="3" id="KW-0813">Transport</keyword>
<dbReference type="PANTHER" id="PTHR34979:SF1">
    <property type="entry name" value="INNER MEMBRANE PROTEIN YGAZ"/>
    <property type="match status" value="1"/>
</dbReference>
<keyword evidence="6 8" id="KW-1133">Transmembrane helix</keyword>
<dbReference type="GeneID" id="24893700"/>
<dbReference type="InterPro" id="IPR011606">
    <property type="entry name" value="Brnchd-chn_aa_trnsp_permease"/>
</dbReference>
<dbReference type="Proteomes" id="UP000033048">
    <property type="component" value="Chromosome"/>
</dbReference>
<dbReference type="AlphaFoldDB" id="A0A0E3WZN5"/>
<dbReference type="Pfam" id="PF03591">
    <property type="entry name" value="AzlC"/>
    <property type="match status" value="1"/>
</dbReference>
<keyword evidence="7 8" id="KW-0472">Membrane</keyword>
<evidence type="ECO:0000256" key="8">
    <source>
        <dbReference type="SAM" id="Phobius"/>
    </source>
</evidence>
<evidence type="ECO:0000256" key="3">
    <source>
        <dbReference type="ARBA" id="ARBA00022448"/>
    </source>
</evidence>
<feature type="transmembrane region" description="Helical" evidence="8">
    <location>
        <begin position="209"/>
        <end position="227"/>
    </location>
</feature>
<dbReference type="GO" id="GO:1903785">
    <property type="term" value="P:L-valine transmembrane transport"/>
    <property type="evidence" value="ECO:0007669"/>
    <property type="project" value="TreeGrafter"/>
</dbReference>
<comment type="similarity">
    <text evidence="2">Belongs to the AzlC family.</text>
</comment>
<dbReference type="HOGENOM" id="CLU_065777_4_0_2"/>
<evidence type="ECO:0000313" key="10">
    <source>
        <dbReference type="Proteomes" id="UP000033048"/>
    </source>
</evidence>
<evidence type="ECO:0000256" key="1">
    <source>
        <dbReference type="ARBA" id="ARBA00004651"/>
    </source>
</evidence>